<gene>
    <name evidence="10" type="ORF">EG799_09270</name>
</gene>
<dbReference type="SUPFAM" id="SSF53901">
    <property type="entry name" value="Thiolase-like"/>
    <property type="match status" value="2"/>
</dbReference>
<evidence type="ECO:0000313" key="11">
    <source>
        <dbReference type="Proteomes" id="UP000275232"/>
    </source>
</evidence>
<feature type="active site" description="Proton acceptor" evidence="6">
    <location>
        <position position="348"/>
    </location>
</feature>
<dbReference type="PIRSF" id="PIRSF000429">
    <property type="entry name" value="Ac-CoA_Ac_transf"/>
    <property type="match status" value="1"/>
</dbReference>
<evidence type="ECO:0000256" key="5">
    <source>
        <dbReference type="ARBA" id="ARBA00037924"/>
    </source>
</evidence>
<keyword evidence="11" id="KW-1185">Reference proteome</keyword>
<sequence length="394" mass="40721">MEDIYIVSGVRTPVGDFGGSLKGFLPAELGRLVSAEAIMRAGVKPLDVEHVVFGQVMPTSARDAMLSRVIALRAGIPDSVPALTLNRLCGSGLQAIVSAAQMMQLGEASITLAGGAESMSNVPYHDFGTRWGCKMGDNTQEDALTVGLQDAIGGYHMGITAENVARRHGISRVEMDALAVTSHQRASRAIAEGRFAEQILPVEVKTRKGTHSFDTDEHVRSDVDAEALAAMRPAFAGDGTITAANASGINDGAAAVVLATAGAVEARGLAPLARIVAWGHAGVEPDHMGEGPIKAVPIALRRAGLDLARMDVIESNEAFAAQAAAVAKVLGFDSAKVNPNGSGVALGHPVGATGCILTIKCAYELARVGGTWGLVTMCIGGGQGIAMVIERVRD</sequence>
<keyword evidence="2 7" id="KW-0808">Transferase</keyword>
<dbReference type="PROSITE" id="PS00099">
    <property type="entry name" value="THIOLASE_3"/>
    <property type="match status" value="1"/>
</dbReference>
<evidence type="ECO:0000256" key="1">
    <source>
        <dbReference type="ARBA" id="ARBA00010982"/>
    </source>
</evidence>
<evidence type="ECO:0000256" key="4">
    <source>
        <dbReference type="ARBA" id="ARBA00023315"/>
    </source>
</evidence>
<feature type="domain" description="Thiolase N-terminal" evidence="8">
    <location>
        <begin position="4"/>
        <end position="260"/>
    </location>
</feature>
<dbReference type="InterPro" id="IPR020617">
    <property type="entry name" value="Thiolase_C"/>
</dbReference>
<dbReference type="OrthoDB" id="9764638at2"/>
<dbReference type="InterPro" id="IPR002155">
    <property type="entry name" value="Thiolase"/>
</dbReference>
<feature type="domain" description="Thiolase C-terminal" evidence="9">
    <location>
        <begin position="270"/>
        <end position="391"/>
    </location>
</feature>
<dbReference type="Gene3D" id="3.40.47.10">
    <property type="match status" value="2"/>
</dbReference>
<evidence type="ECO:0000256" key="3">
    <source>
        <dbReference type="ARBA" id="ARBA00022752"/>
    </source>
</evidence>
<evidence type="ECO:0000256" key="6">
    <source>
        <dbReference type="PIRSR" id="PIRSR000429-1"/>
    </source>
</evidence>
<feature type="active site" description="Acyl-thioester intermediate" evidence="6">
    <location>
        <position position="89"/>
    </location>
</feature>
<dbReference type="InterPro" id="IPR020616">
    <property type="entry name" value="Thiolase_N"/>
</dbReference>
<keyword evidence="3" id="KW-0583">PHB biosynthesis</keyword>
<comment type="caution">
    <text evidence="10">The sequence shown here is derived from an EMBL/GenBank/DDBJ whole genome shotgun (WGS) entry which is preliminary data.</text>
</comment>
<comment type="pathway">
    <text evidence="5">Metabolic intermediate biosynthesis; (R)-mevalonate biosynthesis; (R)-mevalonate from acetyl-CoA: step 1/3.</text>
</comment>
<dbReference type="GO" id="GO:0044281">
    <property type="term" value="P:small molecule metabolic process"/>
    <property type="evidence" value="ECO:0007669"/>
    <property type="project" value="UniProtKB-ARBA"/>
</dbReference>
<reference evidence="10 11" key="1">
    <citation type="submission" date="2018-11" db="EMBL/GenBank/DDBJ databases">
        <title>Erythrobacter spongiae sp. nov., isolated from a marine sponge.</title>
        <authorList>
            <person name="Zhuang L."/>
            <person name="Luo L."/>
        </authorList>
    </citation>
    <scope>NUCLEOTIDE SEQUENCE [LARGE SCALE GENOMIC DNA]</scope>
    <source>
        <strain evidence="10 11">HN-E23</strain>
    </source>
</reference>
<dbReference type="AlphaFoldDB" id="A0A3N5CT17"/>
<evidence type="ECO:0000259" key="9">
    <source>
        <dbReference type="Pfam" id="PF02803"/>
    </source>
</evidence>
<dbReference type="Pfam" id="PF02803">
    <property type="entry name" value="Thiolase_C"/>
    <property type="match status" value="1"/>
</dbReference>
<dbReference type="InterPro" id="IPR020610">
    <property type="entry name" value="Thiolase_AS"/>
</dbReference>
<feature type="active site" description="Proton acceptor" evidence="6">
    <location>
        <position position="378"/>
    </location>
</feature>
<name>A0A3N5CT17_9SPHN</name>
<dbReference type="GO" id="GO:0042619">
    <property type="term" value="P:poly-hydroxybutyrate biosynthetic process"/>
    <property type="evidence" value="ECO:0007669"/>
    <property type="project" value="UniProtKB-KW"/>
</dbReference>
<dbReference type="NCBIfam" id="TIGR01930">
    <property type="entry name" value="AcCoA-C-Actrans"/>
    <property type="match status" value="1"/>
</dbReference>
<dbReference type="InterPro" id="IPR016039">
    <property type="entry name" value="Thiolase-like"/>
</dbReference>
<dbReference type="GO" id="GO:0003988">
    <property type="term" value="F:acetyl-CoA C-acyltransferase activity"/>
    <property type="evidence" value="ECO:0007669"/>
    <property type="project" value="UniProtKB-EC"/>
</dbReference>
<dbReference type="CDD" id="cd00751">
    <property type="entry name" value="thiolase"/>
    <property type="match status" value="1"/>
</dbReference>
<keyword evidence="4 7" id="KW-0012">Acyltransferase</keyword>
<evidence type="ECO:0000313" key="10">
    <source>
        <dbReference type="EMBL" id="RPF71787.1"/>
    </source>
</evidence>
<evidence type="ECO:0000259" key="8">
    <source>
        <dbReference type="Pfam" id="PF00108"/>
    </source>
</evidence>
<dbReference type="EMBL" id="RPFZ01000001">
    <property type="protein sequence ID" value="RPF71787.1"/>
    <property type="molecule type" value="Genomic_DNA"/>
</dbReference>
<evidence type="ECO:0000256" key="7">
    <source>
        <dbReference type="RuleBase" id="RU003557"/>
    </source>
</evidence>
<organism evidence="10 11">
    <name type="scientific">Aurantiacibacter spongiae</name>
    <dbReference type="NCBI Taxonomy" id="2488860"/>
    <lineage>
        <taxon>Bacteria</taxon>
        <taxon>Pseudomonadati</taxon>
        <taxon>Pseudomonadota</taxon>
        <taxon>Alphaproteobacteria</taxon>
        <taxon>Sphingomonadales</taxon>
        <taxon>Erythrobacteraceae</taxon>
        <taxon>Aurantiacibacter</taxon>
    </lineage>
</organism>
<dbReference type="NCBIfam" id="NF006552">
    <property type="entry name" value="PRK09051.1"/>
    <property type="match status" value="1"/>
</dbReference>
<dbReference type="Proteomes" id="UP000275232">
    <property type="component" value="Unassembled WGS sequence"/>
</dbReference>
<dbReference type="Pfam" id="PF00108">
    <property type="entry name" value="Thiolase_N"/>
    <property type="match status" value="1"/>
</dbReference>
<dbReference type="RefSeq" id="WP_123880552.1">
    <property type="nucleotide sequence ID" value="NZ_RPFZ01000001.1"/>
</dbReference>
<dbReference type="PROSITE" id="PS00098">
    <property type="entry name" value="THIOLASE_1"/>
    <property type="match status" value="1"/>
</dbReference>
<evidence type="ECO:0000256" key="2">
    <source>
        <dbReference type="ARBA" id="ARBA00022679"/>
    </source>
</evidence>
<dbReference type="PANTHER" id="PTHR18919:SF107">
    <property type="entry name" value="ACETYL-COA ACETYLTRANSFERASE, CYTOSOLIC"/>
    <property type="match status" value="1"/>
</dbReference>
<dbReference type="InterPro" id="IPR020615">
    <property type="entry name" value="Thiolase_acyl_enz_int_AS"/>
</dbReference>
<dbReference type="FunFam" id="3.40.47.10:FF:000010">
    <property type="entry name" value="Acetyl-CoA acetyltransferase (Thiolase)"/>
    <property type="match status" value="1"/>
</dbReference>
<protein>
    <submittedName>
        <fullName evidence="10">Acetyl-CoA C-acyltransferase</fullName>
        <ecNumber evidence="10">2.3.1.16</ecNumber>
    </submittedName>
</protein>
<comment type="similarity">
    <text evidence="1 7">Belongs to the thiolase-like superfamily. Thiolase family.</text>
</comment>
<dbReference type="PANTHER" id="PTHR18919">
    <property type="entry name" value="ACETYL-COA C-ACYLTRANSFERASE"/>
    <property type="match status" value="1"/>
</dbReference>
<accession>A0A3N5CT17</accession>
<dbReference type="EC" id="2.3.1.16" evidence="10"/>
<proteinExistence type="inferred from homology"/>